<dbReference type="OrthoDB" id="4160516at2759"/>
<dbReference type="VEuPathDB" id="FungiDB:ASPGLDRAFT_134250"/>
<dbReference type="EMBL" id="KV878909">
    <property type="protein sequence ID" value="OJJ80680.1"/>
    <property type="molecule type" value="Genomic_DNA"/>
</dbReference>
<name>A0A1L9V9U9_ASPGL</name>
<gene>
    <name evidence="1" type="ORF">ASPGLDRAFT_134250</name>
</gene>
<dbReference type="RefSeq" id="XP_022397378.1">
    <property type="nucleotide sequence ID" value="XM_022541278.1"/>
</dbReference>
<organism evidence="1 2">
    <name type="scientific">Aspergillus glaucus CBS 516.65</name>
    <dbReference type="NCBI Taxonomy" id="1160497"/>
    <lineage>
        <taxon>Eukaryota</taxon>
        <taxon>Fungi</taxon>
        <taxon>Dikarya</taxon>
        <taxon>Ascomycota</taxon>
        <taxon>Pezizomycotina</taxon>
        <taxon>Eurotiomycetes</taxon>
        <taxon>Eurotiomycetidae</taxon>
        <taxon>Eurotiales</taxon>
        <taxon>Aspergillaceae</taxon>
        <taxon>Aspergillus</taxon>
        <taxon>Aspergillus subgen. Aspergillus</taxon>
    </lineage>
</organism>
<protein>
    <recommendedName>
        <fullName evidence="3">Fungal N-terminal domain-containing protein</fullName>
    </recommendedName>
</protein>
<sequence length="100" mass="11408">LAANIAAVVQLAAEITKLSYTYVREVKNAPKVQKQYLQEISGLMDVLFRVEQVITETESTGLLPPRPASLDDEALMDCYTELSRLHFELQKRKSRLIRPF</sequence>
<evidence type="ECO:0008006" key="3">
    <source>
        <dbReference type="Google" id="ProtNLM"/>
    </source>
</evidence>
<evidence type="ECO:0000313" key="2">
    <source>
        <dbReference type="Proteomes" id="UP000184300"/>
    </source>
</evidence>
<dbReference type="Proteomes" id="UP000184300">
    <property type="component" value="Unassembled WGS sequence"/>
</dbReference>
<dbReference type="GeneID" id="34457539"/>
<keyword evidence="2" id="KW-1185">Reference proteome</keyword>
<feature type="non-terminal residue" evidence="1">
    <location>
        <position position="1"/>
    </location>
</feature>
<proteinExistence type="predicted"/>
<reference evidence="2" key="1">
    <citation type="journal article" date="2017" name="Genome Biol.">
        <title>Comparative genomics reveals high biological diversity and specific adaptations in the industrially and medically important fungal genus Aspergillus.</title>
        <authorList>
            <person name="de Vries R.P."/>
            <person name="Riley R."/>
            <person name="Wiebenga A."/>
            <person name="Aguilar-Osorio G."/>
            <person name="Amillis S."/>
            <person name="Uchima C.A."/>
            <person name="Anderluh G."/>
            <person name="Asadollahi M."/>
            <person name="Askin M."/>
            <person name="Barry K."/>
            <person name="Battaglia E."/>
            <person name="Bayram O."/>
            <person name="Benocci T."/>
            <person name="Braus-Stromeyer S.A."/>
            <person name="Caldana C."/>
            <person name="Canovas D."/>
            <person name="Cerqueira G.C."/>
            <person name="Chen F."/>
            <person name="Chen W."/>
            <person name="Choi C."/>
            <person name="Clum A."/>
            <person name="Dos Santos R.A."/>
            <person name="Damasio A.R."/>
            <person name="Diallinas G."/>
            <person name="Emri T."/>
            <person name="Fekete E."/>
            <person name="Flipphi M."/>
            <person name="Freyberg S."/>
            <person name="Gallo A."/>
            <person name="Gournas C."/>
            <person name="Habgood R."/>
            <person name="Hainaut M."/>
            <person name="Harispe M.L."/>
            <person name="Henrissat B."/>
            <person name="Hilden K.S."/>
            <person name="Hope R."/>
            <person name="Hossain A."/>
            <person name="Karabika E."/>
            <person name="Karaffa L."/>
            <person name="Karanyi Z."/>
            <person name="Krasevec N."/>
            <person name="Kuo A."/>
            <person name="Kusch H."/>
            <person name="LaButti K."/>
            <person name="Lagendijk E.L."/>
            <person name="Lapidus A."/>
            <person name="Levasseur A."/>
            <person name="Lindquist E."/>
            <person name="Lipzen A."/>
            <person name="Logrieco A.F."/>
            <person name="MacCabe A."/>
            <person name="Maekelae M.R."/>
            <person name="Malavazi I."/>
            <person name="Melin P."/>
            <person name="Meyer V."/>
            <person name="Mielnichuk N."/>
            <person name="Miskei M."/>
            <person name="Molnar A.P."/>
            <person name="Mule G."/>
            <person name="Ngan C.Y."/>
            <person name="Orejas M."/>
            <person name="Orosz E."/>
            <person name="Ouedraogo J.P."/>
            <person name="Overkamp K.M."/>
            <person name="Park H.-S."/>
            <person name="Perrone G."/>
            <person name="Piumi F."/>
            <person name="Punt P.J."/>
            <person name="Ram A.F."/>
            <person name="Ramon A."/>
            <person name="Rauscher S."/>
            <person name="Record E."/>
            <person name="Riano-Pachon D.M."/>
            <person name="Robert V."/>
            <person name="Roehrig J."/>
            <person name="Ruller R."/>
            <person name="Salamov A."/>
            <person name="Salih N.S."/>
            <person name="Samson R.A."/>
            <person name="Sandor E."/>
            <person name="Sanguinetti M."/>
            <person name="Schuetze T."/>
            <person name="Sepcic K."/>
            <person name="Shelest E."/>
            <person name="Sherlock G."/>
            <person name="Sophianopoulou V."/>
            <person name="Squina F.M."/>
            <person name="Sun H."/>
            <person name="Susca A."/>
            <person name="Todd R.B."/>
            <person name="Tsang A."/>
            <person name="Unkles S.E."/>
            <person name="van de Wiele N."/>
            <person name="van Rossen-Uffink D."/>
            <person name="Oliveira J.V."/>
            <person name="Vesth T.C."/>
            <person name="Visser J."/>
            <person name="Yu J.-H."/>
            <person name="Zhou M."/>
            <person name="Andersen M.R."/>
            <person name="Archer D.B."/>
            <person name="Baker S.E."/>
            <person name="Benoit I."/>
            <person name="Brakhage A.A."/>
            <person name="Braus G.H."/>
            <person name="Fischer R."/>
            <person name="Frisvad J.C."/>
            <person name="Goldman G.H."/>
            <person name="Houbraken J."/>
            <person name="Oakley B."/>
            <person name="Pocsi I."/>
            <person name="Scazzocchio C."/>
            <person name="Seiboth B."/>
            <person name="vanKuyk P.A."/>
            <person name="Wortman J."/>
            <person name="Dyer P.S."/>
            <person name="Grigoriev I.V."/>
        </authorList>
    </citation>
    <scope>NUCLEOTIDE SEQUENCE [LARGE SCALE GENOMIC DNA]</scope>
    <source>
        <strain evidence="2">CBS 516.65</strain>
    </source>
</reference>
<evidence type="ECO:0000313" key="1">
    <source>
        <dbReference type="EMBL" id="OJJ80680.1"/>
    </source>
</evidence>
<dbReference type="AlphaFoldDB" id="A0A1L9V9U9"/>
<accession>A0A1L9V9U9</accession>